<evidence type="ECO:0000256" key="16">
    <source>
        <dbReference type="SAM" id="SignalP"/>
    </source>
</evidence>
<dbReference type="GO" id="GO:0015344">
    <property type="term" value="F:siderophore uptake transmembrane transporter activity"/>
    <property type="evidence" value="ECO:0007669"/>
    <property type="project" value="TreeGrafter"/>
</dbReference>
<evidence type="ECO:0000256" key="2">
    <source>
        <dbReference type="ARBA" id="ARBA00009810"/>
    </source>
</evidence>
<accession>A0A3N0EYV8</accession>
<evidence type="ECO:0000256" key="6">
    <source>
        <dbReference type="ARBA" id="ARBA00022692"/>
    </source>
</evidence>
<keyword evidence="10 15" id="KW-0798">TonB box</keyword>
<comment type="subcellular location">
    <subcellularLocation>
        <location evidence="1 14">Cell outer membrane</location>
        <topology evidence="1 14">Multi-pass membrane protein</topology>
    </subcellularLocation>
</comment>
<keyword evidence="11 14" id="KW-0472">Membrane</keyword>
<evidence type="ECO:0000256" key="15">
    <source>
        <dbReference type="RuleBase" id="RU003357"/>
    </source>
</evidence>
<keyword evidence="7 16" id="KW-0732">Signal</keyword>
<feature type="chain" id="PRO_5018050646" evidence="16">
    <location>
        <begin position="23"/>
        <end position="792"/>
    </location>
</feature>
<dbReference type="InterPro" id="IPR013784">
    <property type="entry name" value="Carb-bd-like_fold"/>
</dbReference>
<evidence type="ECO:0000313" key="20">
    <source>
        <dbReference type="Proteomes" id="UP000267469"/>
    </source>
</evidence>
<dbReference type="InterPro" id="IPR039426">
    <property type="entry name" value="TonB-dep_rcpt-like"/>
</dbReference>
<dbReference type="AlphaFoldDB" id="A0A3N0EYV8"/>
<evidence type="ECO:0000256" key="10">
    <source>
        <dbReference type="ARBA" id="ARBA00023077"/>
    </source>
</evidence>
<name>A0A3N0EYV8_SINP1</name>
<keyword evidence="20" id="KW-1185">Reference proteome</keyword>
<dbReference type="Pfam" id="PF07715">
    <property type="entry name" value="Plug"/>
    <property type="match status" value="1"/>
</dbReference>
<organism evidence="19 20">
    <name type="scientific">Sinomicrobium pectinilyticum</name>
    <dbReference type="NCBI Taxonomy" id="1084421"/>
    <lineage>
        <taxon>Bacteria</taxon>
        <taxon>Pseudomonadati</taxon>
        <taxon>Bacteroidota</taxon>
        <taxon>Flavobacteriia</taxon>
        <taxon>Flavobacteriales</taxon>
        <taxon>Flavobacteriaceae</taxon>
        <taxon>Sinomicrobium</taxon>
    </lineage>
</organism>
<dbReference type="GO" id="GO:0009279">
    <property type="term" value="C:cell outer membrane"/>
    <property type="evidence" value="ECO:0007669"/>
    <property type="project" value="UniProtKB-SubCell"/>
</dbReference>
<evidence type="ECO:0000313" key="19">
    <source>
        <dbReference type="EMBL" id="RNL93021.1"/>
    </source>
</evidence>
<dbReference type="InterPro" id="IPR036942">
    <property type="entry name" value="Beta-barrel_TonB_sf"/>
</dbReference>
<keyword evidence="9" id="KW-0406">Ion transport</keyword>
<dbReference type="InterPro" id="IPR010105">
    <property type="entry name" value="TonB_sidphr_rcpt"/>
</dbReference>
<evidence type="ECO:0000259" key="18">
    <source>
        <dbReference type="Pfam" id="PF07715"/>
    </source>
</evidence>
<dbReference type="RefSeq" id="WP_123214553.1">
    <property type="nucleotide sequence ID" value="NZ_RJTM01000013.1"/>
</dbReference>
<keyword evidence="13 14" id="KW-0998">Cell outer membrane</keyword>
<reference evidence="19 20" key="1">
    <citation type="submission" date="2018-10" db="EMBL/GenBank/DDBJ databases">
        <title>Sinomicrobium pectinilyticum sp. nov., a pectinase-producing bacterium isolated from alkaline and saline soil, and emended description of the genus Sinomicrobium.</title>
        <authorList>
            <person name="Cheng B."/>
            <person name="Li C."/>
            <person name="Lai Q."/>
            <person name="Du M."/>
            <person name="Shao Z."/>
            <person name="Xu P."/>
            <person name="Yang C."/>
        </authorList>
    </citation>
    <scope>NUCLEOTIDE SEQUENCE [LARGE SCALE GENOMIC DNA]</scope>
    <source>
        <strain evidence="19 20">5DNS001</strain>
    </source>
</reference>
<sequence length="792" mass="87575">MRHFFTSYVTVLFFLCGMLSYAQQTTTVRGKVLDAGSRPVEGASVQLAGTARGTSTSASGQYRITGVRQGEYTLRITAVGFAPTEKRIVVKGETLVVPDLELVEKAEELIGVTVSSFRANKFAEKQSQTVAKMPLKDLENPQVYSSIPNELLTEQITTDFGNVLKNSPGVYKVQGNRNINTDGGSFYTIRGFRTGLGLVDGVLGETNAEYDPANVEKVEVLKGPSGTLYGGQVTSFGGLVNIITKKPLDTFGGEVTYTGGSNDLNRVAADIYGPVNKRGNLLFRVNTAYQYQNSFQDAGFKRTFFVAPVVEYRANERLNIKLNTSFYHGESTSPSVLFLSRTRPFIATRPEELHFDWERSYTSNDITMENPTTNLKGEVNYKISDTWNSQTIVAYNDRRSKGFYQYQFIRKATDDTLERNIVKMNTINTSTNIQQNFTGDFRIAGLRNRLVVGFDYLDQTVKNDNSPYIVFDYVNGVMPGDNYNDLTRAAVEARLAESEGPRTENRSSNGMAGIYASNMLNMTDDLMAMFSLRVDRFWNDTYNQTALSPKFGLVYQVVKDKVSLFGNYMNGFLNVSPVSQPLPDISGIFEPQHANQAEGGVKMNLFNNKLALTASYYYIKVENMTYRDGLVRDGQEYSVTVQDGTQHSKGVELEVIANPVEGLNIIAGYSYNDSELTKGVPALVNRRPASAGPANLVNAWVSYVLPKGKLKGLGVGAGGNYVGKHLTSNSAVTGVFTLPAYTLVNATAFYDTSHYRLGIKVDNLANERYFVGQGVIAPQMRRNFAANLVIKF</sequence>
<evidence type="ECO:0000256" key="13">
    <source>
        <dbReference type="ARBA" id="ARBA00023237"/>
    </source>
</evidence>
<evidence type="ECO:0000256" key="8">
    <source>
        <dbReference type="ARBA" id="ARBA00023004"/>
    </source>
</evidence>
<dbReference type="InterPro" id="IPR037066">
    <property type="entry name" value="Plug_dom_sf"/>
</dbReference>
<evidence type="ECO:0000256" key="9">
    <source>
        <dbReference type="ARBA" id="ARBA00023065"/>
    </source>
</evidence>
<gene>
    <name evidence="19" type="ORF">ED312_03150</name>
</gene>
<keyword evidence="4 14" id="KW-1134">Transmembrane beta strand</keyword>
<evidence type="ECO:0000256" key="4">
    <source>
        <dbReference type="ARBA" id="ARBA00022452"/>
    </source>
</evidence>
<dbReference type="PROSITE" id="PS52016">
    <property type="entry name" value="TONB_DEPENDENT_REC_3"/>
    <property type="match status" value="1"/>
</dbReference>
<dbReference type="Gene3D" id="2.170.130.10">
    <property type="entry name" value="TonB-dependent receptor, plug domain"/>
    <property type="match status" value="1"/>
</dbReference>
<dbReference type="GO" id="GO:0038023">
    <property type="term" value="F:signaling receptor activity"/>
    <property type="evidence" value="ECO:0007669"/>
    <property type="project" value="InterPro"/>
</dbReference>
<feature type="signal peptide" evidence="16">
    <location>
        <begin position="1"/>
        <end position="22"/>
    </location>
</feature>
<dbReference type="OrthoDB" id="9775095at2"/>
<dbReference type="Pfam" id="PF13620">
    <property type="entry name" value="CarboxypepD_reg"/>
    <property type="match status" value="1"/>
</dbReference>
<evidence type="ECO:0000256" key="12">
    <source>
        <dbReference type="ARBA" id="ARBA00023170"/>
    </source>
</evidence>
<evidence type="ECO:0000259" key="17">
    <source>
        <dbReference type="Pfam" id="PF00593"/>
    </source>
</evidence>
<dbReference type="NCBIfam" id="TIGR01783">
    <property type="entry name" value="TonB-siderophor"/>
    <property type="match status" value="1"/>
</dbReference>
<evidence type="ECO:0000256" key="5">
    <source>
        <dbReference type="ARBA" id="ARBA00022496"/>
    </source>
</evidence>
<proteinExistence type="inferred from homology"/>
<dbReference type="CDD" id="cd01347">
    <property type="entry name" value="ligand_gated_channel"/>
    <property type="match status" value="1"/>
</dbReference>
<dbReference type="GO" id="GO:0030246">
    <property type="term" value="F:carbohydrate binding"/>
    <property type="evidence" value="ECO:0007669"/>
    <property type="project" value="InterPro"/>
</dbReference>
<keyword evidence="3 14" id="KW-0813">Transport</keyword>
<dbReference type="Pfam" id="PF00593">
    <property type="entry name" value="TonB_dep_Rec_b-barrel"/>
    <property type="match status" value="1"/>
</dbReference>
<dbReference type="SUPFAM" id="SSF49452">
    <property type="entry name" value="Starch-binding domain-like"/>
    <property type="match status" value="1"/>
</dbReference>
<feature type="domain" description="TonB-dependent receptor-like beta-barrel" evidence="17">
    <location>
        <begin position="355"/>
        <end position="764"/>
    </location>
</feature>
<dbReference type="PANTHER" id="PTHR32552">
    <property type="entry name" value="FERRICHROME IRON RECEPTOR-RELATED"/>
    <property type="match status" value="1"/>
</dbReference>
<dbReference type="PANTHER" id="PTHR32552:SF68">
    <property type="entry name" value="FERRICHROME OUTER MEMBRANE TRANSPORTER_PHAGE RECEPTOR"/>
    <property type="match status" value="1"/>
</dbReference>
<dbReference type="Proteomes" id="UP000267469">
    <property type="component" value="Unassembled WGS sequence"/>
</dbReference>
<keyword evidence="8" id="KW-0408">Iron</keyword>
<protein>
    <submittedName>
        <fullName evidence="19">TonB-dependent siderophore receptor</fullName>
    </submittedName>
</protein>
<dbReference type="EMBL" id="RJTM01000013">
    <property type="protein sequence ID" value="RNL93021.1"/>
    <property type="molecule type" value="Genomic_DNA"/>
</dbReference>
<dbReference type="SUPFAM" id="SSF56935">
    <property type="entry name" value="Porins"/>
    <property type="match status" value="1"/>
</dbReference>
<dbReference type="InterPro" id="IPR012910">
    <property type="entry name" value="Plug_dom"/>
</dbReference>
<evidence type="ECO:0000256" key="11">
    <source>
        <dbReference type="ARBA" id="ARBA00023136"/>
    </source>
</evidence>
<dbReference type="Gene3D" id="2.60.40.1120">
    <property type="entry name" value="Carboxypeptidase-like, regulatory domain"/>
    <property type="match status" value="1"/>
</dbReference>
<feature type="domain" description="TonB-dependent receptor plug" evidence="18">
    <location>
        <begin position="139"/>
        <end position="232"/>
    </location>
</feature>
<keyword evidence="12 19" id="KW-0675">Receptor</keyword>
<evidence type="ECO:0000256" key="7">
    <source>
        <dbReference type="ARBA" id="ARBA00022729"/>
    </source>
</evidence>
<keyword evidence="6 14" id="KW-0812">Transmembrane</keyword>
<evidence type="ECO:0000256" key="1">
    <source>
        <dbReference type="ARBA" id="ARBA00004571"/>
    </source>
</evidence>
<keyword evidence="5" id="KW-0410">Iron transport</keyword>
<dbReference type="GO" id="GO:0015891">
    <property type="term" value="P:siderophore transport"/>
    <property type="evidence" value="ECO:0007669"/>
    <property type="project" value="InterPro"/>
</dbReference>
<comment type="caution">
    <text evidence="19">The sequence shown here is derived from an EMBL/GenBank/DDBJ whole genome shotgun (WGS) entry which is preliminary data.</text>
</comment>
<comment type="similarity">
    <text evidence="2 14 15">Belongs to the TonB-dependent receptor family.</text>
</comment>
<evidence type="ECO:0000256" key="3">
    <source>
        <dbReference type="ARBA" id="ARBA00022448"/>
    </source>
</evidence>
<dbReference type="Gene3D" id="2.40.170.20">
    <property type="entry name" value="TonB-dependent receptor, beta-barrel domain"/>
    <property type="match status" value="1"/>
</dbReference>
<dbReference type="InterPro" id="IPR000531">
    <property type="entry name" value="Beta-barrel_TonB"/>
</dbReference>
<evidence type="ECO:0000256" key="14">
    <source>
        <dbReference type="PROSITE-ProRule" id="PRU01360"/>
    </source>
</evidence>